<feature type="compositionally biased region" description="Low complexity" evidence="1">
    <location>
        <begin position="317"/>
        <end position="331"/>
    </location>
</feature>
<feature type="compositionally biased region" description="Pro residues" evidence="1">
    <location>
        <begin position="421"/>
        <end position="437"/>
    </location>
</feature>
<feature type="compositionally biased region" description="Polar residues" evidence="1">
    <location>
        <begin position="826"/>
        <end position="837"/>
    </location>
</feature>
<name>A0A9P6D1L5_9AGAR</name>
<evidence type="ECO:0000313" key="2">
    <source>
        <dbReference type="EMBL" id="KAF9480519.1"/>
    </source>
</evidence>
<dbReference type="AlphaFoldDB" id="A0A9P6D1L5"/>
<accession>A0A9P6D1L5</accession>
<keyword evidence="3" id="KW-1185">Reference proteome</keyword>
<reference evidence="2" key="1">
    <citation type="submission" date="2020-11" db="EMBL/GenBank/DDBJ databases">
        <authorList>
            <consortium name="DOE Joint Genome Institute"/>
            <person name="Ahrendt S."/>
            <person name="Riley R."/>
            <person name="Andreopoulos W."/>
            <person name="Labutti K."/>
            <person name="Pangilinan J."/>
            <person name="Ruiz-Duenas F.J."/>
            <person name="Barrasa J.M."/>
            <person name="Sanchez-Garcia M."/>
            <person name="Camarero S."/>
            <person name="Miyauchi S."/>
            <person name="Serrano A."/>
            <person name="Linde D."/>
            <person name="Babiker R."/>
            <person name="Drula E."/>
            <person name="Ayuso-Fernandez I."/>
            <person name="Pacheco R."/>
            <person name="Padilla G."/>
            <person name="Ferreira P."/>
            <person name="Barriuso J."/>
            <person name="Kellner H."/>
            <person name="Castanera R."/>
            <person name="Alfaro M."/>
            <person name="Ramirez L."/>
            <person name="Pisabarro A.G."/>
            <person name="Kuo A."/>
            <person name="Tritt A."/>
            <person name="Lipzen A."/>
            <person name="He G."/>
            <person name="Yan M."/>
            <person name="Ng V."/>
            <person name="Cullen D."/>
            <person name="Martin F."/>
            <person name="Rosso M.-N."/>
            <person name="Henrissat B."/>
            <person name="Hibbett D."/>
            <person name="Martinez A.T."/>
            <person name="Grigoriev I.V."/>
        </authorList>
    </citation>
    <scope>NUCLEOTIDE SEQUENCE</scope>
    <source>
        <strain evidence="2">CIRM-BRFM 674</strain>
    </source>
</reference>
<feature type="region of interest" description="Disordered" evidence="1">
    <location>
        <begin position="1"/>
        <end position="24"/>
    </location>
</feature>
<evidence type="ECO:0000256" key="1">
    <source>
        <dbReference type="SAM" id="MobiDB-lite"/>
    </source>
</evidence>
<feature type="compositionally biased region" description="Basic and acidic residues" evidence="1">
    <location>
        <begin position="236"/>
        <end position="248"/>
    </location>
</feature>
<feature type="compositionally biased region" description="Low complexity" evidence="1">
    <location>
        <begin position="881"/>
        <end position="896"/>
    </location>
</feature>
<feature type="region of interest" description="Disordered" evidence="1">
    <location>
        <begin position="236"/>
        <end position="656"/>
    </location>
</feature>
<feature type="compositionally biased region" description="Pro residues" evidence="1">
    <location>
        <begin position="1"/>
        <end position="11"/>
    </location>
</feature>
<dbReference type="OrthoDB" id="3262497at2759"/>
<comment type="caution">
    <text evidence="2">The sequence shown here is derived from an EMBL/GenBank/DDBJ whole genome shotgun (WGS) entry which is preliminary data.</text>
</comment>
<sequence length="906" mass="95704">MHHTITPPPPETMQTPPKSSSLLPAVPTLSLPSIDDADGFGTFETAVDDVDGWGTPQKPTFALDSADALAWGAQPWEAPNSGAEIVDTRQEDDEWEIARRQKEKQDQHVPPELLAEIIHHLEELSADLWPEPPVENERDKERSVDIDSLGLNAAMQRLVPADLTLPPIVSFPKTFMSKHLSEALKLTRHSHLTKASPMALYMASKGSTSWEASIKAKPNIIQDDITPVGWKIVETKKEGSPTTEDGKKKPSGGLLSFFGRRGTTSSTETAKRSSSPVNSTISSIKTASPRASVDSGRPSTSNSVTAGRSTPSSPSVTTFASNTSQSATATSDPKPAPVMESYGNPSKDPMDAIVREPTPPPPSAVSRFLGRFSSRSKSSSKDSLALSSDDLEFLSDVPSFHGPETDQNASLDALSMMLKSPPLPTALPPPLAPPPKAPSKAPQMPSAPPRQSQSDDFMSFFDTLGDSAQGSSQPDPAFSLLTSVPTPPVKPSLASSSSSKLSTSIPLPNIPTFTIGSPDRPSDQISRQLRTSEDSSWPSFDYPSVPTSMSKPPPPQAKRAFVPIMSSSRPASTAPPPLLPKPTTPFALPPPPSANSQTTSTVDLLSGTSSIISPLPPPPGSRSHTPLRVQQPIPQPSTQSVNIDDDDDFADFLSSPAAVNPGFTPFNDFAAPTRVTNPPNLLNSIVQPTTSTSNAFDDFDDFLDTPPQPPAKSTSFASNSAVPSSTSSKPHNGTTKEKGPVNGLIRKVSKHDHSRTLSLLETAAARGRWLNPPSPLPEALQPPPSNNKSSNLALFGNGGGSMEAQQAQAVASLTTSHSSPAGFASFNGSTHKPSPTWNFPPPMQATPLKPTSPPPPPAGAGYDASKQRPLFPSPQLQNGNGVTPSTSKGTTSGSLSAQDLSFFEGL</sequence>
<feature type="compositionally biased region" description="Polar residues" evidence="1">
    <location>
        <begin position="680"/>
        <end position="695"/>
    </location>
</feature>
<feature type="compositionally biased region" description="Polar residues" evidence="1">
    <location>
        <begin position="466"/>
        <end position="484"/>
    </location>
</feature>
<feature type="compositionally biased region" description="Low complexity" evidence="1">
    <location>
        <begin position="366"/>
        <end position="388"/>
    </location>
</feature>
<feature type="compositionally biased region" description="Polar residues" evidence="1">
    <location>
        <begin position="594"/>
        <end position="603"/>
    </location>
</feature>
<evidence type="ECO:0000313" key="3">
    <source>
        <dbReference type="Proteomes" id="UP000807469"/>
    </source>
</evidence>
<feature type="compositionally biased region" description="Pro residues" evidence="1">
    <location>
        <begin position="838"/>
        <end position="858"/>
    </location>
</feature>
<feature type="compositionally biased region" description="Polar residues" evidence="1">
    <location>
        <begin position="803"/>
        <end position="819"/>
    </location>
</feature>
<feature type="compositionally biased region" description="Low complexity" evidence="1">
    <location>
        <begin position="604"/>
        <end position="613"/>
    </location>
</feature>
<feature type="compositionally biased region" description="Polar residues" evidence="1">
    <location>
        <begin position="297"/>
        <end position="316"/>
    </location>
</feature>
<feature type="compositionally biased region" description="Pro residues" evidence="1">
    <location>
        <begin position="772"/>
        <end position="785"/>
    </location>
</feature>
<feature type="compositionally biased region" description="Low complexity" evidence="1">
    <location>
        <begin position="713"/>
        <end position="728"/>
    </location>
</feature>
<feature type="compositionally biased region" description="Polar residues" evidence="1">
    <location>
        <begin position="523"/>
        <end position="538"/>
    </location>
</feature>
<dbReference type="Proteomes" id="UP000807469">
    <property type="component" value="Unassembled WGS sequence"/>
</dbReference>
<protein>
    <submittedName>
        <fullName evidence="2">Uncharacterized protein</fullName>
    </submittedName>
</protein>
<feature type="region of interest" description="Disordered" evidence="1">
    <location>
        <begin position="680"/>
        <end position="755"/>
    </location>
</feature>
<proteinExistence type="predicted"/>
<organism evidence="2 3">
    <name type="scientific">Pholiota conissans</name>
    <dbReference type="NCBI Taxonomy" id="109636"/>
    <lineage>
        <taxon>Eukaryota</taxon>
        <taxon>Fungi</taxon>
        <taxon>Dikarya</taxon>
        <taxon>Basidiomycota</taxon>
        <taxon>Agaricomycotina</taxon>
        <taxon>Agaricomycetes</taxon>
        <taxon>Agaricomycetidae</taxon>
        <taxon>Agaricales</taxon>
        <taxon>Agaricineae</taxon>
        <taxon>Strophariaceae</taxon>
        <taxon>Pholiota</taxon>
    </lineage>
</organism>
<dbReference type="EMBL" id="MU155193">
    <property type="protein sequence ID" value="KAF9480519.1"/>
    <property type="molecule type" value="Genomic_DNA"/>
</dbReference>
<feature type="compositionally biased region" description="Low complexity" evidence="1">
    <location>
        <begin position="491"/>
        <end position="507"/>
    </location>
</feature>
<feature type="compositionally biased region" description="Pro residues" evidence="1">
    <location>
        <begin position="573"/>
        <end position="593"/>
    </location>
</feature>
<gene>
    <name evidence="2" type="ORF">BDN70DRAFT_832659</name>
</gene>
<feature type="region of interest" description="Disordered" evidence="1">
    <location>
        <begin position="768"/>
        <end position="906"/>
    </location>
</feature>
<feature type="compositionally biased region" description="Low complexity" evidence="1">
    <location>
        <begin position="273"/>
        <end position="283"/>
    </location>
</feature>